<evidence type="ECO:0000313" key="3">
    <source>
        <dbReference type="Proteomes" id="UP000009073"/>
    </source>
</evidence>
<accession>C4LFR3</accession>
<name>C4LFR3_TOLAT</name>
<gene>
    <name evidence="2" type="ordered locus">Tola_1822</name>
</gene>
<dbReference type="eggNOG" id="COG1959">
    <property type="taxonomic scope" value="Bacteria"/>
</dbReference>
<keyword evidence="1" id="KW-0238">DNA-binding</keyword>
<evidence type="ECO:0000256" key="1">
    <source>
        <dbReference type="ARBA" id="ARBA00023125"/>
    </source>
</evidence>
<dbReference type="STRING" id="595494.Tola_1822"/>
<organism evidence="2 3">
    <name type="scientific">Tolumonas auensis (strain DSM 9187 / NBRC 110442 / TA 4)</name>
    <dbReference type="NCBI Taxonomy" id="595494"/>
    <lineage>
        <taxon>Bacteria</taxon>
        <taxon>Pseudomonadati</taxon>
        <taxon>Pseudomonadota</taxon>
        <taxon>Gammaproteobacteria</taxon>
        <taxon>Aeromonadales</taxon>
        <taxon>Aeromonadaceae</taxon>
        <taxon>Tolumonas</taxon>
    </lineage>
</organism>
<dbReference type="InterPro" id="IPR000944">
    <property type="entry name" value="Tscrpt_reg_Rrf2"/>
</dbReference>
<dbReference type="OrthoDB" id="9795923at2"/>
<dbReference type="Gene3D" id="1.10.10.10">
    <property type="entry name" value="Winged helix-like DNA-binding domain superfamily/Winged helix DNA-binding domain"/>
    <property type="match status" value="1"/>
</dbReference>
<dbReference type="PROSITE" id="PS51197">
    <property type="entry name" value="HTH_RRF2_2"/>
    <property type="match status" value="1"/>
</dbReference>
<dbReference type="Proteomes" id="UP000009073">
    <property type="component" value="Chromosome"/>
</dbReference>
<dbReference type="InterPro" id="IPR036388">
    <property type="entry name" value="WH-like_DNA-bd_sf"/>
</dbReference>
<dbReference type="RefSeq" id="WP_015878901.1">
    <property type="nucleotide sequence ID" value="NC_012691.1"/>
</dbReference>
<dbReference type="PROSITE" id="PS01332">
    <property type="entry name" value="HTH_RRF2_1"/>
    <property type="match status" value="1"/>
</dbReference>
<dbReference type="EMBL" id="CP001616">
    <property type="protein sequence ID" value="ACQ93430.1"/>
    <property type="molecule type" value="Genomic_DNA"/>
</dbReference>
<dbReference type="SUPFAM" id="SSF46785">
    <property type="entry name" value="Winged helix' DNA-binding domain"/>
    <property type="match status" value="1"/>
</dbReference>
<protein>
    <submittedName>
        <fullName evidence="2">Transcriptional regulator, BadM/Rrf2 family</fullName>
    </submittedName>
</protein>
<evidence type="ECO:0000313" key="2">
    <source>
        <dbReference type="EMBL" id="ACQ93430.1"/>
    </source>
</evidence>
<reference evidence="2 3" key="2">
    <citation type="journal article" date="2011" name="Stand. Genomic Sci.">
        <title>Complete genome sequence of Tolumonas auensis type strain (TA 4).</title>
        <authorList>
            <person name="Chertkov O."/>
            <person name="Copeland A."/>
            <person name="Lucas S."/>
            <person name="Lapidus A."/>
            <person name="Berry K.W."/>
            <person name="Detter J.C."/>
            <person name="Del Rio T.G."/>
            <person name="Hammon N."/>
            <person name="Dalin E."/>
            <person name="Tice H."/>
            <person name="Pitluck S."/>
            <person name="Richardson P."/>
            <person name="Bruce D."/>
            <person name="Goodwin L."/>
            <person name="Han C."/>
            <person name="Tapia R."/>
            <person name="Saunders E."/>
            <person name="Schmutz J."/>
            <person name="Brettin T."/>
            <person name="Larimer F."/>
            <person name="Land M."/>
            <person name="Hauser L."/>
            <person name="Spring S."/>
            <person name="Rohde M."/>
            <person name="Kyrpides N.C."/>
            <person name="Ivanova N."/>
            <person name="Goker M."/>
            <person name="Beller H.R."/>
            <person name="Klenk H.P."/>
            <person name="Woyke T."/>
        </authorList>
    </citation>
    <scope>NUCLEOTIDE SEQUENCE [LARGE SCALE GENOMIC DNA]</scope>
    <source>
        <strain evidence="3">DSM 9187 / TA4</strain>
    </source>
</reference>
<dbReference type="GO" id="GO:0005829">
    <property type="term" value="C:cytosol"/>
    <property type="evidence" value="ECO:0007669"/>
    <property type="project" value="TreeGrafter"/>
</dbReference>
<dbReference type="HOGENOM" id="CLU_107144_2_0_6"/>
<dbReference type="NCBIfam" id="TIGR00738">
    <property type="entry name" value="rrf2_super"/>
    <property type="match status" value="1"/>
</dbReference>
<reference evidence="3" key="1">
    <citation type="submission" date="2009-05" db="EMBL/GenBank/DDBJ databases">
        <title>Complete sequence of Tolumonas auensis DSM 9187.</title>
        <authorList>
            <consortium name="US DOE Joint Genome Institute"/>
            <person name="Lucas S."/>
            <person name="Copeland A."/>
            <person name="Lapidus A."/>
            <person name="Glavina del Rio T."/>
            <person name="Tice H."/>
            <person name="Bruce D."/>
            <person name="Goodwin L."/>
            <person name="Pitluck S."/>
            <person name="Chertkov O."/>
            <person name="Brettin T."/>
            <person name="Detter J.C."/>
            <person name="Han C."/>
            <person name="Larimer F."/>
            <person name="Land M."/>
            <person name="Hauser L."/>
            <person name="Kyrpides N."/>
            <person name="Mikhailova N."/>
            <person name="Spring S."/>
            <person name="Beller H."/>
        </authorList>
    </citation>
    <scope>NUCLEOTIDE SEQUENCE [LARGE SCALE GENOMIC DNA]</scope>
    <source>
        <strain evidence="3">DSM 9187 / TA4</strain>
    </source>
</reference>
<proteinExistence type="predicted"/>
<dbReference type="GO" id="GO:0003677">
    <property type="term" value="F:DNA binding"/>
    <property type="evidence" value="ECO:0007669"/>
    <property type="project" value="UniProtKB-KW"/>
</dbReference>
<keyword evidence="3" id="KW-1185">Reference proteome</keyword>
<sequence>MKLTTYTDYGLRTLMFMACLSPGARSSVVEISNYYDISRNHMVKVVVQLVSLGYLSSVRGKNGGITLARLPRDIRIGQVIRDLESNLNGVDCGSPGCKLVPVCRLTNALKVGMEAFLAAMDEFTLSDLVNNADQIIAILQIDVDAIPVPIKKAD</sequence>
<dbReference type="KEGG" id="tau:Tola_1822"/>
<dbReference type="PANTHER" id="PTHR33221">
    <property type="entry name" value="WINGED HELIX-TURN-HELIX TRANSCRIPTIONAL REGULATOR, RRF2 FAMILY"/>
    <property type="match status" value="1"/>
</dbReference>
<dbReference type="InterPro" id="IPR036390">
    <property type="entry name" value="WH_DNA-bd_sf"/>
</dbReference>
<dbReference type="AlphaFoldDB" id="C4LFR3"/>
<dbReference type="GO" id="GO:0003700">
    <property type="term" value="F:DNA-binding transcription factor activity"/>
    <property type="evidence" value="ECO:0007669"/>
    <property type="project" value="TreeGrafter"/>
</dbReference>
<dbReference type="PANTHER" id="PTHR33221:SF4">
    <property type="entry name" value="HTH-TYPE TRANSCRIPTIONAL REPRESSOR NSRR"/>
    <property type="match status" value="1"/>
</dbReference>
<dbReference type="Pfam" id="PF02082">
    <property type="entry name" value="Rrf2"/>
    <property type="match status" value="1"/>
</dbReference>
<dbReference type="InterPro" id="IPR030489">
    <property type="entry name" value="TR_Rrf2-type_CS"/>
</dbReference>